<evidence type="ECO:0000313" key="1">
    <source>
        <dbReference type="EMBL" id="RNI34065.1"/>
    </source>
</evidence>
<evidence type="ECO:0000313" key="2">
    <source>
        <dbReference type="Proteomes" id="UP000267223"/>
    </source>
</evidence>
<dbReference type="Proteomes" id="UP000267223">
    <property type="component" value="Unassembled WGS sequence"/>
</dbReference>
<comment type="caution">
    <text evidence="1">The sequence shown here is derived from an EMBL/GenBank/DDBJ whole genome shotgun (WGS) entry which is preliminary data.</text>
</comment>
<dbReference type="AlphaFoldDB" id="A0A3M9N9J8"/>
<evidence type="ECO:0008006" key="3">
    <source>
        <dbReference type="Google" id="ProtNLM"/>
    </source>
</evidence>
<dbReference type="EMBL" id="RJJR01000015">
    <property type="protein sequence ID" value="RNI34065.1"/>
    <property type="molecule type" value="Genomic_DNA"/>
</dbReference>
<dbReference type="InterPro" id="IPR003737">
    <property type="entry name" value="GlcNAc_PI_deacetylase-related"/>
</dbReference>
<proteinExistence type="predicted"/>
<dbReference type="Pfam" id="PF02585">
    <property type="entry name" value="PIG-L"/>
    <property type="match status" value="1"/>
</dbReference>
<protein>
    <recommendedName>
        <fullName evidence="3">GlcNAc-PI de-N-acetylase</fullName>
    </recommendedName>
</protein>
<dbReference type="Gene3D" id="3.40.50.10320">
    <property type="entry name" value="LmbE-like"/>
    <property type="match status" value="1"/>
</dbReference>
<name>A0A3M9N9J8_9BACT</name>
<gene>
    <name evidence="1" type="ORF">EFY79_17320</name>
</gene>
<dbReference type="RefSeq" id="WP_123122004.1">
    <property type="nucleotide sequence ID" value="NZ_RJJR01000015.1"/>
</dbReference>
<dbReference type="OrthoDB" id="6064917at2"/>
<sequence length="267" mass="30262">MAIQDEEISFYIVAHADDWQLFMNPNVFLDLTNPKNKVVIIITTAGDAGMGPQYWAAREEGCKSSVRFCIAAHSYINESGGLREMNQHRINYWRLNNATCYFFRLPDGDLDGNGFSVNAYQSLSRLKLRDTLTINAVDHSTVYNSWEDFCSTLNEVVNYESKGSGNTWINYLIPETNSNLFEHPDHCATGLAVQAMDILPVCHRAVFSGYACKSPARISSTNLFWKIGMLAAYEKAVFDMSGYSTLKEDIAQYEQWCFRNADFITIN</sequence>
<accession>A0A3M9N9J8</accession>
<organism evidence="1 2">
    <name type="scientific">Hanamia caeni</name>
    <dbReference type="NCBI Taxonomy" id="2294116"/>
    <lineage>
        <taxon>Bacteria</taxon>
        <taxon>Pseudomonadati</taxon>
        <taxon>Bacteroidota</taxon>
        <taxon>Chitinophagia</taxon>
        <taxon>Chitinophagales</taxon>
        <taxon>Chitinophagaceae</taxon>
        <taxon>Hanamia</taxon>
    </lineage>
</organism>
<reference evidence="1 2" key="1">
    <citation type="submission" date="2018-11" db="EMBL/GenBank/DDBJ databases">
        <title>Draft genome sequence of Ferruginibacter sp. BO-59.</title>
        <authorList>
            <person name="Im W.T."/>
        </authorList>
    </citation>
    <scope>NUCLEOTIDE SEQUENCE [LARGE SCALE GENOMIC DNA]</scope>
    <source>
        <strain evidence="1 2">BO-59</strain>
    </source>
</reference>
<dbReference type="InterPro" id="IPR024078">
    <property type="entry name" value="LmbE-like_dom_sf"/>
</dbReference>
<keyword evidence="2" id="KW-1185">Reference proteome</keyword>